<comment type="caution">
    <text evidence="2">The sequence shown here is derived from an EMBL/GenBank/DDBJ whole genome shotgun (WGS) entry which is preliminary data.</text>
</comment>
<evidence type="ECO:0000313" key="2">
    <source>
        <dbReference type="EMBL" id="KAF4138198.1"/>
    </source>
</evidence>
<dbReference type="AlphaFoldDB" id="A0A8S9UI85"/>
<name>A0A8S9UI85_PHYIN</name>
<accession>A0A8S9UI85</accession>
<dbReference type="SUPFAM" id="SSF55781">
    <property type="entry name" value="GAF domain-like"/>
    <property type="match status" value="1"/>
</dbReference>
<dbReference type="EMBL" id="JAACNO010001721">
    <property type="protein sequence ID" value="KAF4138198.1"/>
    <property type="molecule type" value="Genomic_DNA"/>
</dbReference>
<feature type="compositionally biased region" description="Pro residues" evidence="1">
    <location>
        <begin position="409"/>
        <end position="419"/>
    </location>
</feature>
<feature type="region of interest" description="Disordered" evidence="1">
    <location>
        <begin position="332"/>
        <end position="429"/>
    </location>
</feature>
<proteinExistence type="predicted"/>
<sequence length="728" mass="82153">MESDLSLRDALSQVATDVLGSIPAQRCIVYIYDKPANLLRPQIVVNYHEKVIPAQPKDQLTEDGSEPQISSSEQPSEASKSSSSAFRKENVTASPLASFPPVMGMVSSCFLQRRCLRMEEANPHRAFHRDYDVPKDMQVDSILCAPVIMHRRAAAVIQLLNRLDTTERVATPQDIKDEFSTEVRLQRLKSVNAMVETGFSTKDEQKLMHFTIHIAQTIDTNTKKLASGRSHAKIREEKAKQAMDLMNALNGTTTAHTGSIGAEMVLPTDVAEFTDHYMRRATITRLPTQTGATKDMLGVLVVVMRLQAMFRGRRQRRAEKFAEELEKFKRQRERMKSMITMQRMVRTPEESKPRGNEKGPSSHLKDTTIHSKEDSTHSKERDDSVEELKKRPPSQPRPSVSYSLSTPVSPRPPQQPETPPRNVSTPQTTHLLRRTTSAMIQKGFRRHQQQRQAITPATVVHVKPVQVSKQVASAVKVQSFIRGNLVRKKIRKALLTRQSPRIVCLRVASCSNNVVSNQDSHESPRVTHRSQTCIYALPERPGKAPPTPRRMSIFNQNHEAFLDEYRTLKKTQAVTLESRRLLALQKGEDRHRLLKPSARRLKPSWVRLIPSVVWEMSPYPTPPAVEFVKHAKRPEMQPDKVNSVCTATLAKVGRNTTKQSIRLPHIGPQLQQHDTCKNSLLCCLLPAQRLTLDFTSTSARPIAQMGRKNCKNEVLAGDVEDTASDRTT</sequence>
<dbReference type="Proteomes" id="UP000704712">
    <property type="component" value="Unassembled WGS sequence"/>
</dbReference>
<dbReference type="PROSITE" id="PS50096">
    <property type="entry name" value="IQ"/>
    <property type="match status" value="2"/>
</dbReference>
<protein>
    <submittedName>
        <fullName evidence="2">GAF domain-containing protein</fullName>
    </submittedName>
</protein>
<dbReference type="InterPro" id="IPR000048">
    <property type="entry name" value="IQ_motif_EF-hand-BS"/>
</dbReference>
<feature type="compositionally biased region" description="Basic and acidic residues" evidence="1">
    <location>
        <begin position="346"/>
        <end position="357"/>
    </location>
</feature>
<evidence type="ECO:0000256" key="1">
    <source>
        <dbReference type="SAM" id="MobiDB-lite"/>
    </source>
</evidence>
<organism evidence="2 3">
    <name type="scientific">Phytophthora infestans</name>
    <name type="common">Potato late blight agent</name>
    <name type="synonym">Botrytis infestans</name>
    <dbReference type="NCBI Taxonomy" id="4787"/>
    <lineage>
        <taxon>Eukaryota</taxon>
        <taxon>Sar</taxon>
        <taxon>Stramenopiles</taxon>
        <taxon>Oomycota</taxon>
        <taxon>Peronosporomycetes</taxon>
        <taxon>Peronosporales</taxon>
        <taxon>Peronosporaceae</taxon>
        <taxon>Phytophthora</taxon>
    </lineage>
</organism>
<evidence type="ECO:0000313" key="3">
    <source>
        <dbReference type="Proteomes" id="UP000704712"/>
    </source>
</evidence>
<dbReference type="Gene3D" id="3.30.450.40">
    <property type="match status" value="1"/>
</dbReference>
<feature type="compositionally biased region" description="Low complexity" evidence="1">
    <location>
        <begin position="66"/>
        <end position="85"/>
    </location>
</feature>
<feature type="compositionally biased region" description="Basic and acidic residues" evidence="1">
    <location>
        <begin position="363"/>
        <end position="390"/>
    </location>
</feature>
<reference evidence="2" key="1">
    <citation type="submission" date="2020-03" db="EMBL/GenBank/DDBJ databases">
        <title>Hybrid Assembly of Korean Phytophthora infestans isolates.</title>
        <authorList>
            <person name="Prokchorchik M."/>
            <person name="Lee Y."/>
            <person name="Seo J."/>
            <person name="Cho J.-H."/>
            <person name="Park Y.-E."/>
            <person name="Jang D.-C."/>
            <person name="Im J.-S."/>
            <person name="Choi J.-G."/>
            <person name="Park H.-J."/>
            <person name="Lee G.-B."/>
            <person name="Lee Y.-G."/>
            <person name="Hong S.-Y."/>
            <person name="Cho K."/>
            <person name="Sohn K.H."/>
        </authorList>
    </citation>
    <scope>NUCLEOTIDE SEQUENCE</scope>
    <source>
        <strain evidence="2">KR_2_A2</strain>
    </source>
</reference>
<feature type="region of interest" description="Disordered" evidence="1">
    <location>
        <begin position="55"/>
        <end position="87"/>
    </location>
</feature>
<dbReference type="SMART" id="SM00015">
    <property type="entry name" value="IQ"/>
    <property type="match status" value="3"/>
</dbReference>
<dbReference type="InterPro" id="IPR029016">
    <property type="entry name" value="GAF-like_dom_sf"/>
</dbReference>
<gene>
    <name evidence="2" type="ORF">GN958_ATG12623</name>
</gene>